<name>A0A366SBT3_9HYPO</name>
<evidence type="ECO:0008006" key="5">
    <source>
        <dbReference type="Google" id="ProtNLM"/>
    </source>
</evidence>
<keyword evidence="1" id="KW-0328">Glycosyltransferase</keyword>
<accession>A0A366SBT3</accession>
<sequence length="517" mass="57466">MSRIPSLLFFTNSDYGQANVILATAHAIGLADPDVEIHIASFQDLETGVDDASKFMQASAVQQELRTPKAFIFHEVKGISWGPATKRPGTAIFDTLELTPGFVNSAKGVATLPAVMVPWTPEEYLAIYLETQRIFNEVQPDLTIVEPLYTHGLTFCHHRQAKFMVLSPNTIKEFAVPVQPRLAALWKYPMACSALPYPIPWSLIPVNIAFSFVAGYTLLTDKRLKDATKILHKEVDKSIQLMTMMELGVLRPAPANLPILVANSPDIDYPFSVIPTQLTSCGPIVRAAPRLADVDPDLAAWLSRGPTVYINLGTHHKSNPTEAYEMAKALKRVLEKDGEWGSTEKPLQVLWKLGRKPDQKPCNAVEPDSYLGDWLWATDALQKYIKQDRARVTDWLVAEPKSVLESKNIVCSVNHGGANSFHEGLCAGIPQVLLPAWTDCYDFANRVELLGIGRWGNKKAKPRWTEDELSEAILATLFGPESVDIQKAAQEVASRHPEWEGRQKAAEEILKYLHNAD</sequence>
<keyword evidence="2" id="KW-0808">Transferase</keyword>
<gene>
    <name evidence="3" type="ORF">FIESC28_01103</name>
</gene>
<dbReference type="Pfam" id="PF00201">
    <property type="entry name" value="UDPGT"/>
    <property type="match status" value="1"/>
</dbReference>
<evidence type="ECO:0000313" key="3">
    <source>
        <dbReference type="EMBL" id="RBR26075.1"/>
    </source>
</evidence>
<dbReference type="AlphaFoldDB" id="A0A366SBT3"/>
<comment type="caution">
    <text evidence="3">The sequence shown here is derived from an EMBL/GenBank/DDBJ whole genome shotgun (WGS) entry which is preliminary data.</text>
</comment>
<dbReference type="Gene3D" id="3.40.50.2000">
    <property type="entry name" value="Glycogen Phosphorylase B"/>
    <property type="match status" value="1"/>
</dbReference>
<proteinExistence type="predicted"/>
<dbReference type="InterPro" id="IPR002213">
    <property type="entry name" value="UDP_glucos_trans"/>
</dbReference>
<dbReference type="EMBL" id="QKXC01000030">
    <property type="protein sequence ID" value="RBR26075.1"/>
    <property type="molecule type" value="Genomic_DNA"/>
</dbReference>
<protein>
    <recommendedName>
        <fullName evidence="5">Glycosyltransferase family 28 N-terminal domain-containing protein</fullName>
    </recommendedName>
</protein>
<keyword evidence="4" id="KW-1185">Reference proteome</keyword>
<reference evidence="3 4" key="1">
    <citation type="submission" date="2018-06" db="EMBL/GenBank/DDBJ databases">
        <title>Fusarium incarnatum-equiseti species complex species 28.</title>
        <authorList>
            <person name="Gardiner D.M."/>
        </authorList>
    </citation>
    <scope>NUCLEOTIDE SEQUENCE [LARGE SCALE GENOMIC DNA]</scope>
    <source>
        <strain evidence="3 4">FIESC_28</strain>
    </source>
</reference>
<dbReference type="RefSeq" id="XP_031020666.1">
    <property type="nucleotide sequence ID" value="XM_031155254.1"/>
</dbReference>
<dbReference type="PANTHER" id="PTHR48043:SF145">
    <property type="entry name" value="FI06409P-RELATED"/>
    <property type="match status" value="1"/>
</dbReference>
<evidence type="ECO:0000256" key="1">
    <source>
        <dbReference type="ARBA" id="ARBA00022676"/>
    </source>
</evidence>
<dbReference type="PANTHER" id="PTHR48043">
    <property type="entry name" value="EG:EG0003.4 PROTEIN-RELATED"/>
    <property type="match status" value="1"/>
</dbReference>
<evidence type="ECO:0000256" key="2">
    <source>
        <dbReference type="ARBA" id="ARBA00022679"/>
    </source>
</evidence>
<dbReference type="GO" id="GO:0008194">
    <property type="term" value="F:UDP-glycosyltransferase activity"/>
    <property type="evidence" value="ECO:0007669"/>
    <property type="project" value="InterPro"/>
</dbReference>
<organism evidence="3 4">
    <name type="scientific">Fusarium coffeatum</name>
    <dbReference type="NCBI Taxonomy" id="231269"/>
    <lineage>
        <taxon>Eukaryota</taxon>
        <taxon>Fungi</taxon>
        <taxon>Dikarya</taxon>
        <taxon>Ascomycota</taxon>
        <taxon>Pezizomycotina</taxon>
        <taxon>Sordariomycetes</taxon>
        <taxon>Hypocreomycetidae</taxon>
        <taxon>Hypocreales</taxon>
        <taxon>Nectriaceae</taxon>
        <taxon>Fusarium</taxon>
        <taxon>Fusarium incarnatum-equiseti species complex</taxon>
    </lineage>
</organism>
<evidence type="ECO:0000313" key="4">
    <source>
        <dbReference type="Proteomes" id="UP000253153"/>
    </source>
</evidence>
<dbReference type="SUPFAM" id="SSF53756">
    <property type="entry name" value="UDP-Glycosyltransferase/glycogen phosphorylase"/>
    <property type="match status" value="1"/>
</dbReference>
<dbReference type="InterPro" id="IPR050271">
    <property type="entry name" value="UDP-glycosyltransferase"/>
</dbReference>
<dbReference type="GeneID" id="41990550"/>
<dbReference type="OrthoDB" id="5835829at2759"/>
<dbReference type="Proteomes" id="UP000253153">
    <property type="component" value="Unassembled WGS sequence"/>
</dbReference>